<reference evidence="3 4" key="1">
    <citation type="submission" date="2021-01" db="EMBL/GenBank/DDBJ databases">
        <title>Entomomonas sp. F2A isolated from a house cricket (Acheta domesticus).</title>
        <authorList>
            <person name="Spergser J."/>
            <person name="Busse H.-J."/>
        </authorList>
    </citation>
    <scope>NUCLEOTIDE SEQUENCE [LARGE SCALE GENOMIC DNA]</scope>
    <source>
        <strain evidence="3 4">F2A</strain>
    </source>
</reference>
<name>A0A974NHX3_9GAMM</name>
<evidence type="ECO:0000256" key="1">
    <source>
        <dbReference type="ARBA" id="ARBA00008007"/>
    </source>
</evidence>
<dbReference type="Pfam" id="PF18912">
    <property type="entry name" value="DZR_2"/>
    <property type="match status" value="1"/>
</dbReference>
<sequence length="242" mass="27637">MFTILKKLKPFWFTLQPSCLLCLTTIKNDTLTICTDCRSDLPSIIQGCQNCGLPIPYQGVCGQCLQQPPNYHKVIAPFRYDFPIAQLITKFKYQQQWPMGHLLASLLTEYLQQNYHNGLAKPHYLIPVPQAKKRLRRRGFNQAEMLAKWLGKNLMIPIHYHLLTRVIDTPPQQQLSARKRLHNLKNVFNINNSINIQGLHLAIIDDVVTTGATANTLAKILYQAGATRVDIYAVARTPQTFK</sequence>
<evidence type="ECO:0000259" key="2">
    <source>
        <dbReference type="Pfam" id="PF18912"/>
    </source>
</evidence>
<gene>
    <name evidence="3" type="ORF">JHT90_07100</name>
</gene>
<dbReference type="InterPro" id="IPR044005">
    <property type="entry name" value="DZR_2"/>
</dbReference>
<dbReference type="Gene3D" id="3.40.50.2020">
    <property type="match status" value="1"/>
</dbReference>
<dbReference type="InterPro" id="IPR051910">
    <property type="entry name" value="ComF/GntX_DNA_util-trans"/>
</dbReference>
<dbReference type="SUPFAM" id="SSF53271">
    <property type="entry name" value="PRTase-like"/>
    <property type="match status" value="1"/>
</dbReference>
<dbReference type="InterPro" id="IPR000836">
    <property type="entry name" value="PRTase_dom"/>
</dbReference>
<dbReference type="PANTHER" id="PTHR47505:SF1">
    <property type="entry name" value="DNA UTILIZATION PROTEIN YHGH"/>
    <property type="match status" value="1"/>
</dbReference>
<dbReference type="InterPro" id="IPR029057">
    <property type="entry name" value="PRTase-like"/>
</dbReference>
<dbReference type="KEGG" id="eaz:JHT90_07100"/>
<dbReference type="PANTHER" id="PTHR47505">
    <property type="entry name" value="DNA UTILIZATION PROTEIN YHGH"/>
    <property type="match status" value="1"/>
</dbReference>
<feature type="domain" description="Double zinc ribbon" evidence="2">
    <location>
        <begin position="17"/>
        <end position="65"/>
    </location>
</feature>
<evidence type="ECO:0000313" key="3">
    <source>
        <dbReference type="EMBL" id="QQP87150.1"/>
    </source>
</evidence>
<dbReference type="Proteomes" id="UP000595278">
    <property type="component" value="Chromosome"/>
</dbReference>
<dbReference type="AlphaFoldDB" id="A0A974NHX3"/>
<organism evidence="3 4">
    <name type="scientific">Entomomonas asaccharolytica</name>
    <dbReference type="NCBI Taxonomy" id="2785331"/>
    <lineage>
        <taxon>Bacteria</taxon>
        <taxon>Pseudomonadati</taxon>
        <taxon>Pseudomonadota</taxon>
        <taxon>Gammaproteobacteria</taxon>
        <taxon>Pseudomonadales</taxon>
        <taxon>Pseudomonadaceae</taxon>
        <taxon>Entomomonas</taxon>
    </lineage>
</organism>
<accession>A0A974NHX3</accession>
<evidence type="ECO:0000313" key="4">
    <source>
        <dbReference type="Proteomes" id="UP000595278"/>
    </source>
</evidence>
<comment type="similarity">
    <text evidence="1">Belongs to the ComF/GntX family.</text>
</comment>
<proteinExistence type="inferred from homology"/>
<protein>
    <submittedName>
        <fullName evidence="3">ComF family protein</fullName>
    </submittedName>
</protein>
<dbReference type="EMBL" id="CP067393">
    <property type="protein sequence ID" value="QQP87150.1"/>
    <property type="molecule type" value="Genomic_DNA"/>
</dbReference>
<keyword evidence="4" id="KW-1185">Reference proteome</keyword>
<dbReference type="CDD" id="cd06223">
    <property type="entry name" value="PRTases_typeI"/>
    <property type="match status" value="1"/>
</dbReference>